<dbReference type="PROSITE" id="PS50076">
    <property type="entry name" value="DNAJ_2"/>
    <property type="match status" value="1"/>
</dbReference>
<dbReference type="Pfam" id="PF00226">
    <property type="entry name" value="DnaJ"/>
    <property type="match status" value="1"/>
</dbReference>
<evidence type="ECO:0000313" key="3">
    <source>
        <dbReference type="Proteomes" id="UP000567179"/>
    </source>
</evidence>
<dbReference type="InterPro" id="IPR052763">
    <property type="entry name" value="DnaJ_C4"/>
</dbReference>
<proteinExistence type="predicted"/>
<dbReference type="AlphaFoldDB" id="A0A8H5BPE5"/>
<dbReference type="SMART" id="SM00271">
    <property type="entry name" value="DnaJ"/>
    <property type="match status" value="1"/>
</dbReference>
<comment type="caution">
    <text evidence="2">The sequence shown here is derived from an EMBL/GenBank/DDBJ whole genome shotgun (WGS) entry which is preliminary data.</text>
</comment>
<dbReference type="EMBL" id="JAACJJ010000014">
    <property type="protein sequence ID" value="KAF5327109.1"/>
    <property type="molecule type" value="Genomic_DNA"/>
</dbReference>
<dbReference type="InterPro" id="IPR036869">
    <property type="entry name" value="J_dom_sf"/>
</dbReference>
<dbReference type="InterPro" id="IPR001623">
    <property type="entry name" value="DnaJ_domain"/>
</dbReference>
<dbReference type="PANTHER" id="PTHR44825:SF1">
    <property type="entry name" value="DNAJ HOMOLOG SUBFAMILY C MEMBER 4"/>
    <property type="match status" value="1"/>
</dbReference>
<gene>
    <name evidence="2" type="ORF">D9619_004526</name>
</gene>
<feature type="domain" description="J" evidence="1">
    <location>
        <begin position="71"/>
        <end position="139"/>
    </location>
</feature>
<dbReference type="Gene3D" id="1.10.287.110">
    <property type="entry name" value="DnaJ domain"/>
    <property type="match status" value="1"/>
</dbReference>
<dbReference type="OrthoDB" id="259708at2759"/>
<dbReference type="CDD" id="cd06257">
    <property type="entry name" value="DnaJ"/>
    <property type="match status" value="1"/>
</dbReference>
<name>A0A8H5BPE5_9AGAR</name>
<dbReference type="PANTHER" id="PTHR44825">
    <property type="match status" value="1"/>
</dbReference>
<accession>A0A8H5BPE5</accession>
<reference evidence="2 3" key="1">
    <citation type="journal article" date="2020" name="ISME J.">
        <title>Uncovering the hidden diversity of litter-decomposition mechanisms in mushroom-forming fungi.</title>
        <authorList>
            <person name="Floudas D."/>
            <person name="Bentzer J."/>
            <person name="Ahren D."/>
            <person name="Johansson T."/>
            <person name="Persson P."/>
            <person name="Tunlid A."/>
        </authorList>
    </citation>
    <scope>NUCLEOTIDE SEQUENCE [LARGE SCALE GENOMIC DNA]</scope>
    <source>
        <strain evidence="2 3">CBS 101986</strain>
    </source>
</reference>
<evidence type="ECO:0000259" key="1">
    <source>
        <dbReference type="PROSITE" id="PS50076"/>
    </source>
</evidence>
<keyword evidence="3" id="KW-1185">Reference proteome</keyword>
<dbReference type="Proteomes" id="UP000567179">
    <property type="component" value="Unassembled WGS sequence"/>
</dbReference>
<sequence length="323" mass="36570">MGVDFITSSTYFHLPIDEDDDIDNYERKYLTWVAEPSCPSEKNSEASSSKSRSHDSKAAAGIVKTVLENDDLYQILGVPRRAGALDKMMLRRAYLARSRACHPDKFPDNPDATRAFQKVAVAYDVLSTPNLKRLYDNRPPPSSSSTEEHFDVFAFAARPSGHAEETFRGVVLGVFNDFLDGDLEVIRGLLSAVNDINPSIKLGDEGINSVLVTLQAIRERALTCRTCIYAMHAQITRLLELQHAFRQLSYFDVLGRSRITIQLTRITLSLPIELERALQEQHAYEYGTQEESEKPKERLFPRHVTLLIRGVDVALERMERILK</sequence>
<protein>
    <recommendedName>
        <fullName evidence="1">J domain-containing protein</fullName>
    </recommendedName>
</protein>
<dbReference type="SUPFAM" id="SSF46565">
    <property type="entry name" value="Chaperone J-domain"/>
    <property type="match status" value="1"/>
</dbReference>
<evidence type="ECO:0000313" key="2">
    <source>
        <dbReference type="EMBL" id="KAF5327109.1"/>
    </source>
</evidence>
<organism evidence="2 3">
    <name type="scientific">Psilocybe cf. subviscida</name>
    <dbReference type="NCBI Taxonomy" id="2480587"/>
    <lineage>
        <taxon>Eukaryota</taxon>
        <taxon>Fungi</taxon>
        <taxon>Dikarya</taxon>
        <taxon>Basidiomycota</taxon>
        <taxon>Agaricomycotina</taxon>
        <taxon>Agaricomycetes</taxon>
        <taxon>Agaricomycetidae</taxon>
        <taxon>Agaricales</taxon>
        <taxon>Agaricineae</taxon>
        <taxon>Strophariaceae</taxon>
        <taxon>Psilocybe</taxon>
    </lineage>
</organism>